<accession>A0AAN9RE25</accession>
<dbReference type="Proteomes" id="UP001374584">
    <property type="component" value="Unassembled WGS sequence"/>
</dbReference>
<name>A0AAN9RE25_PHACN</name>
<comment type="caution">
    <text evidence="2">The sequence shown here is derived from an EMBL/GenBank/DDBJ whole genome shotgun (WGS) entry which is preliminary data.</text>
</comment>
<gene>
    <name evidence="2" type="ORF">VNO80_05850</name>
</gene>
<evidence type="ECO:0000313" key="3">
    <source>
        <dbReference type="Proteomes" id="UP001374584"/>
    </source>
</evidence>
<sequence length="90" mass="9646">MREGAAASGTVGKSSGYVYLRSPPLNHSRSSFSSVAASPSRFSPSPEVFFPSSYGTTKRLFLLSSPLSGISIYLLASQIPQYFCSKHHVA</sequence>
<organism evidence="2 3">
    <name type="scientific">Phaseolus coccineus</name>
    <name type="common">Scarlet runner bean</name>
    <name type="synonym">Phaseolus multiflorus</name>
    <dbReference type="NCBI Taxonomy" id="3886"/>
    <lineage>
        <taxon>Eukaryota</taxon>
        <taxon>Viridiplantae</taxon>
        <taxon>Streptophyta</taxon>
        <taxon>Embryophyta</taxon>
        <taxon>Tracheophyta</taxon>
        <taxon>Spermatophyta</taxon>
        <taxon>Magnoliopsida</taxon>
        <taxon>eudicotyledons</taxon>
        <taxon>Gunneridae</taxon>
        <taxon>Pentapetalae</taxon>
        <taxon>rosids</taxon>
        <taxon>fabids</taxon>
        <taxon>Fabales</taxon>
        <taxon>Fabaceae</taxon>
        <taxon>Papilionoideae</taxon>
        <taxon>50 kb inversion clade</taxon>
        <taxon>NPAAA clade</taxon>
        <taxon>indigoferoid/millettioid clade</taxon>
        <taxon>Phaseoleae</taxon>
        <taxon>Phaseolus</taxon>
    </lineage>
</organism>
<proteinExistence type="predicted"/>
<keyword evidence="3" id="KW-1185">Reference proteome</keyword>
<dbReference type="EMBL" id="JAYMYR010000003">
    <property type="protein sequence ID" value="KAK7372470.1"/>
    <property type="molecule type" value="Genomic_DNA"/>
</dbReference>
<evidence type="ECO:0000313" key="2">
    <source>
        <dbReference type="EMBL" id="KAK7372470.1"/>
    </source>
</evidence>
<protein>
    <submittedName>
        <fullName evidence="2">Uncharacterized protein</fullName>
    </submittedName>
</protein>
<dbReference type="AlphaFoldDB" id="A0AAN9RE25"/>
<feature type="compositionally biased region" description="Low complexity" evidence="1">
    <location>
        <begin position="28"/>
        <end position="46"/>
    </location>
</feature>
<feature type="region of interest" description="Disordered" evidence="1">
    <location>
        <begin position="27"/>
        <end position="46"/>
    </location>
</feature>
<reference evidence="2 3" key="1">
    <citation type="submission" date="2024-01" db="EMBL/GenBank/DDBJ databases">
        <title>The genomes of 5 underutilized Papilionoideae crops provide insights into root nodulation and disease resistanc.</title>
        <authorList>
            <person name="Jiang F."/>
        </authorList>
    </citation>
    <scope>NUCLEOTIDE SEQUENCE [LARGE SCALE GENOMIC DNA]</scope>
    <source>
        <strain evidence="2">JINMINGXINNONG_FW02</strain>
        <tissue evidence="2">Leaves</tissue>
    </source>
</reference>
<evidence type="ECO:0000256" key="1">
    <source>
        <dbReference type="SAM" id="MobiDB-lite"/>
    </source>
</evidence>